<gene>
    <name evidence="2" type="ORF">GSPATT00018885001</name>
</gene>
<dbReference type="HOGENOM" id="CLU_2202145_0_0_1"/>
<evidence type="ECO:0000256" key="1">
    <source>
        <dbReference type="SAM" id="Coils"/>
    </source>
</evidence>
<dbReference type="KEGG" id="ptm:GSPATT00018885001"/>
<accession>A0DNS2</accession>
<sequence>MRSNLTILMKENEQLKRELERKNQKVDSIQGKLNQNQIVVSLLQKIIDKLRKNNKDDEIRGFIKKDDNELSLNNKIKQIQIYSYFQSFNFVIVTFNSFSIDHYSIQFV</sequence>
<keyword evidence="3" id="KW-1185">Reference proteome</keyword>
<keyword evidence="1" id="KW-0175">Coiled coil</keyword>
<evidence type="ECO:0000313" key="3">
    <source>
        <dbReference type="Proteomes" id="UP000000600"/>
    </source>
</evidence>
<feature type="coiled-coil region" evidence="1">
    <location>
        <begin position="2"/>
        <end position="32"/>
    </location>
</feature>
<dbReference type="EMBL" id="CT868518">
    <property type="protein sequence ID" value="CAK84689.1"/>
    <property type="molecule type" value="Genomic_DNA"/>
</dbReference>
<dbReference type="GeneID" id="5037871"/>
<dbReference type="InParanoid" id="A0DNS2"/>
<evidence type="ECO:0000313" key="2">
    <source>
        <dbReference type="EMBL" id="CAK84689.1"/>
    </source>
</evidence>
<dbReference type="AlphaFoldDB" id="A0DNS2"/>
<organism evidence="2 3">
    <name type="scientific">Paramecium tetraurelia</name>
    <dbReference type="NCBI Taxonomy" id="5888"/>
    <lineage>
        <taxon>Eukaryota</taxon>
        <taxon>Sar</taxon>
        <taxon>Alveolata</taxon>
        <taxon>Ciliophora</taxon>
        <taxon>Intramacronucleata</taxon>
        <taxon>Oligohymenophorea</taxon>
        <taxon>Peniculida</taxon>
        <taxon>Parameciidae</taxon>
        <taxon>Paramecium</taxon>
    </lineage>
</organism>
<reference evidence="2 3" key="1">
    <citation type="journal article" date="2006" name="Nature">
        <title>Global trends of whole-genome duplications revealed by the ciliate Paramecium tetraurelia.</title>
        <authorList>
            <consortium name="Genoscope"/>
            <person name="Aury J.-M."/>
            <person name="Jaillon O."/>
            <person name="Duret L."/>
            <person name="Noel B."/>
            <person name="Jubin C."/>
            <person name="Porcel B.M."/>
            <person name="Segurens B."/>
            <person name="Daubin V."/>
            <person name="Anthouard V."/>
            <person name="Aiach N."/>
            <person name="Arnaiz O."/>
            <person name="Billaut A."/>
            <person name="Beisson J."/>
            <person name="Blanc I."/>
            <person name="Bouhouche K."/>
            <person name="Camara F."/>
            <person name="Duharcourt S."/>
            <person name="Guigo R."/>
            <person name="Gogendeau D."/>
            <person name="Katinka M."/>
            <person name="Keller A.-M."/>
            <person name="Kissmehl R."/>
            <person name="Klotz C."/>
            <person name="Koll F."/>
            <person name="Le Moue A."/>
            <person name="Lepere C."/>
            <person name="Malinsky S."/>
            <person name="Nowacki M."/>
            <person name="Nowak J.K."/>
            <person name="Plattner H."/>
            <person name="Poulain J."/>
            <person name="Ruiz F."/>
            <person name="Serrano V."/>
            <person name="Zagulski M."/>
            <person name="Dessen P."/>
            <person name="Betermier M."/>
            <person name="Weissenbach J."/>
            <person name="Scarpelli C."/>
            <person name="Schachter V."/>
            <person name="Sperling L."/>
            <person name="Meyer E."/>
            <person name="Cohen J."/>
            <person name="Wincker P."/>
        </authorList>
    </citation>
    <scope>NUCLEOTIDE SEQUENCE [LARGE SCALE GENOMIC DNA]</scope>
    <source>
        <strain evidence="2 3">Stock d4-2</strain>
    </source>
</reference>
<protein>
    <submittedName>
        <fullName evidence="2">Uncharacterized protein</fullName>
    </submittedName>
</protein>
<name>A0DNS2_PARTE</name>
<proteinExistence type="predicted"/>
<dbReference type="Proteomes" id="UP000000600">
    <property type="component" value="Unassembled WGS sequence"/>
</dbReference>
<dbReference type="RefSeq" id="XP_001452086.1">
    <property type="nucleotide sequence ID" value="XM_001452049.1"/>
</dbReference>